<evidence type="ECO:0000256" key="1">
    <source>
        <dbReference type="ARBA" id="ARBA00001936"/>
    </source>
</evidence>
<dbReference type="PANTHER" id="PTHR23255">
    <property type="entry name" value="TRANSFORMING GROWTH FACTOR-BETA RECEPTOR TYPE I AND II"/>
    <property type="match status" value="1"/>
</dbReference>
<dbReference type="FunFam" id="3.30.200.20:FF:000064">
    <property type="entry name" value="Receptor protein serine/threonine kinase"/>
    <property type="match status" value="1"/>
</dbReference>
<dbReference type="SUPFAM" id="SSF56112">
    <property type="entry name" value="Protein kinase-like (PK-like)"/>
    <property type="match status" value="1"/>
</dbReference>
<comment type="cofactor">
    <cofactor evidence="1">
        <name>Mn(2+)</name>
        <dbReference type="ChEBI" id="CHEBI:29035"/>
    </cofactor>
</comment>
<evidence type="ECO:0000313" key="27">
    <source>
        <dbReference type="Proteomes" id="UP000095300"/>
    </source>
</evidence>
<dbReference type="InterPro" id="IPR003605">
    <property type="entry name" value="GS_dom"/>
</dbReference>
<dbReference type="GO" id="GO:0005524">
    <property type="term" value="F:ATP binding"/>
    <property type="evidence" value="ECO:0007669"/>
    <property type="project" value="UniProtKB-UniRule"/>
</dbReference>
<evidence type="ECO:0000256" key="14">
    <source>
        <dbReference type="ARBA" id="ARBA00022842"/>
    </source>
</evidence>
<feature type="domain" description="Protein kinase" evidence="24">
    <location>
        <begin position="278"/>
        <end position="568"/>
    </location>
</feature>
<name>A0A1I8Q057_STOCA</name>
<keyword evidence="7" id="KW-0808">Transferase</keyword>
<feature type="transmembrane region" description="Helical" evidence="22">
    <location>
        <begin position="191"/>
        <end position="213"/>
    </location>
</feature>
<feature type="signal peptide" evidence="23">
    <location>
        <begin position="1"/>
        <end position="24"/>
    </location>
</feature>
<feature type="binding site" evidence="21">
    <location>
        <position position="305"/>
    </location>
    <ligand>
        <name>ATP</name>
        <dbReference type="ChEBI" id="CHEBI:30616"/>
    </ligand>
</feature>
<evidence type="ECO:0000256" key="5">
    <source>
        <dbReference type="ARBA" id="ARBA00012401"/>
    </source>
</evidence>
<dbReference type="Pfam" id="PF00069">
    <property type="entry name" value="Pkinase"/>
    <property type="match status" value="1"/>
</dbReference>
<evidence type="ECO:0000256" key="23">
    <source>
        <dbReference type="SAM" id="SignalP"/>
    </source>
</evidence>
<dbReference type="SUPFAM" id="SSF57302">
    <property type="entry name" value="Snake toxin-like"/>
    <property type="match status" value="1"/>
</dbReference>
<dbReference type="STRING" id="35570.A0A1I8Q057"/>
<keyword evidence="9" id="KW-0479">Metal-binding</keyword>
<evidence type="ECO:0000256" key="4">
    <source>
        <dbReference type="ARBA" id="ARBA00009605"/>
    </source>
</evidence>
<organism evidence="26 27">
    <name type="scientific">Stomoxys calcitrans</name>
    <name type="common">Stable fly</name>
    <name type="synonym">Conops calcitrans</name>
    <dbReference type="NCBI Taxonomy" id="35570"/>
    <lineage>
        <taxon>Eukaryota</taxon>
        <taxon>Metazoa</taxon>
        <taxon>Ecdysozoa</taxon>
        <taxon>Arthropoda</taxon>
        <taxon>Hexapoda</taxon>
        <taxon>Insecta</taxon>
        <taxon>Pterygota</taxon>
        <taxon>Neoptera</taxon>
        <taxon>Endopterygota</taxon>
        <taxon>Diptera</taxon>
        <taxon>Brachycera</taxon>
        <taxon>Muscomorpha</taxon>
        <taxon>Muscoidea</taxon>
        <taxon>Muscidae</taxon>
        <taxon>Stomoxys</taxon>
    </lineage>
</organism>
<dbReference type="InterPro" id="IPR017441">
    <property type="entry name" value="Protein_kinase_ATP_BS"/>
</dbReference>
<feature type="chain" id="PRO_5009327487" description="receptor protein serine/threonine kinase" evidence="23">
    <location>
        <begin position="25"/>
        <end position="584"/>
    </location>
</feature>
<dbReference type="InterPro" id="IPR011009">
    <property type="entry name" value="Kinase-like_dom_sf"/>
</dbReference>
<evidence type="ECO:0000256" key="2">
    <source>
        <dbReference type="ARBA" id="ARBA00001946"/>
    </source>
</evidence>
<dbReference type="CDD" id="cd23600">
    <property type="entry name" value="TFP_LU_ECD_Sax"/>
    <property type="match status" value="1"/>
</dbReference>
<dbReference type="PROSITE" id="PS51256">
    <property type="entry name" value="GS"/>
    <property type="match status" value="1"/>
</dbReference>
<evidence type="ECO:0000256" key="16">
    <source>
        <dbReference type="ARBA" id="ARBA00023136"/>
    </source>
</evidence>
<keyword evidence="10 23" id="KW-0732">Signal</keyword>
<evidence type="ECO:0000313" key="26">
    <source>
        <dbReference type="EnsemblMetazoa" id="SCAU012638-PA"/>
    </source>
</evidence>
<dbReference type="InterPro" id="IPR000333">
    <property type="entry name" value="TGFB_receptor"/>
</dbReference>
<proteinExistence type="inferred from homology"/>
<evidence type="ECO:0000256" key="7">
    <source>
        <dbReference type="ARBA" id="ARBA00022679"/>
    </source>
</evidence>
<dbReference type="GO" id="GO:0071363">
    <property type="term" value="P:cellular response to growth factor stimulus"/>
    <property type="evidence" value="ECO:0007669"/>
    <property type="project" value="TreeGrafter"/>
</dbReference>
<dbReference type="InterPro" id="IPR000472">
    <property type="entry name" value="Activin_recp"/>
</dbReference>
<accession>A0A1I8Q057</accession>
<dbReference type="Gene3D" id="1.10.510.10">
    <property type="entry name" value="Transferase(Phosphotransferase) domain 1"/>
    <property type="match status" value="1"/>
</dbReference>
<dbReference type="GO" id="GO:0004675">
    <property type="term" value="F:transmembrane receptor protein serine/threonine kinase activity"/>
    <property type="evidence" value="ECO:0007669"/>
    <property type="project" value="UniProtKB-EC"/>
</dbReference>
<dbReference type="GO" id="GO:0046872">
    <property type="term" value="F:metal ion binding"/>
    <property type="evidence" value="ECO:0007669"/>
    <property type="project" value="UniProtKB-KW"/>
</dbReference>
<evidence type="ECO:0000256" key="3">
    <source>
        <dbReference type="ARBA" id="ARBA00004479"/>
    </source>
</evidence>
<comment type="similarity">
    <text evidence="4">Belongs to the protein kinase superfamily. TKL Ser/Thr protein kinase family. TGFB receptor subfamily.</text>
</comment>
<evidence type="ECO:0000256" key="6">
    <source>
        <dbReference type="ARBA" id="ARBA00022527"/>
    </source>
</evidence>
<keyword evidence="11 21" id="KW-0547">Nucleotide-binding</keyword>
<keyword evidence="18" id="KW-0325">Glycoprotein</keyword>
<comment type="subcellular location">
    <subcellularLocation>
        <location evidence="3">Membrane</location>
        <topology evidence="3">Single-pass type I membrane protein</topology>
    </subcellularLocation>
</comment>
<dbReference type="PROSITE" id="PS00107">
    <property type="entry name" value="PROTEIN_KINASE_ATP"/>
    <property type="match status" value="1"/>
</dbReference>
<dbReference type="SMART" id="SM00467">
    <property type="entry name" value="GS"/>
    <property type="match status" value="1"/>
</dbReference>
<dbReference type="CDD" id="cd14142">
    <property type="entry name" value="STKc_ACVR1_ALK1"/>
    <property type="match status" value="1"/>
</dbReference>
<dbReference type="Proteomes" id="UP000095300">
    <property type="component" value="Unassembled WGS sequence"/>
</dbReference>
<evidence type="ECO:0000256" key="18">
    <source>
        <dbReference type="ARBA" id="ARBA00023180"/>
    </source>
</evidence>
<evidence type="ECO:0000256" key="12">
    <source>
        <dbReference type="ARBA" id="ARBA00022777"/>
    </source>
</evidence>
<dbReference type="PROSITE" id="PS00108">
    <property type="entry name" value="PROTEIN_KINASE_ST"/>
    <property type="match status" value="1"/>
</dbReference>
<dbReference type="PROSITE" id="PS50011">
    <property type="entry name" value="PROTEIN_KINASE_DOM"/>
    <property type="match status" value="1"/>
</dbReference>
<evidence type="ECO:0000256" key="11">
    <source>
        <dbReference type="ARBA" id="ARBA00022741"/>
    </source>
</evidence>
<evidence type="ECO:0000256" key="19">
    <source>
        <dbReference type="ARBA" id="ARBA00047681"/>
    </source>
</evidence>
<dbReference type="KEGG" id="scac:106091881"/>
<dbReference type="SMART" id="SM00220">
    <property type="entry name" value="S_TKc"/>
    <property type="match status" value="1"/>
</dbReference>
<comment type="catalytic activity">
    <reaction evidence="20">
        <text>L-threonyl-[receptor-protein] + ATP = O-phospho-L-threonyl-[receptor-protein] + ADP + H(+)</text>
        <dbReference type="Rhea" id="RHEA:44880"/>
        <dbReference type="Rhea" id="RHEA-COMP:11024"/>
        <dbReference type="Rhea" id="RHEA-COMP:11025"/>
        <dbReference type="ChEBI" id="CHEBI:15378"/>
        <dbReference type="ChEBI" id="CHEBI:30013"/>
        <dbReference type="ChEBI" id="CHEBI:30616"/>
        <dbReference type="ChEBI" id="CHEBI:61977"/>
        <dbReference type="ChEBI" id="CHEBI:456216"/>
        <dbReference type="EC" id="2.7.11.30"/>
    </reaction>
</comment>
<evidence type="ECO:0000256" key="17">
    <source>
        <dbReference type="ARBA" id="ARBA00023170"/>
    </source>
</evidence>
<dbReference type="InterPro" id="IPR008271">
    <property type="entry name" value="Ser/Thr_kinase_AS"/>
</dbReference>
<evidence type="ECO:0000256" key="13">
    <source>
        <dbReference type="ARBA" id="ARBA00022840"/>
    </source>
</evidence>
<keyword evidence="12" id="KW-0418">Kinase</keyword>
<keyword evidence="14" id="KW-0460">Magnesium</keyword>
<keyword evidence="15 22" id="KW-1133">Transmembrane helix</keyword>
<evidence type="ECO:0000256" key="22">
    <source>
        <dbReference type="SAM" id="Phobius"/>
    </source>
</evidence>
<dbReference type="EC" id="2.7.11.30" evidence="5"/>
<dbReference type="GO" id="GO:0070724">
    <property type="term" value="C:BMP receptor complex"/>
    <property type="evidence" value="ECO:0007669"/>
    <property type="project" value="TreeGrafter"/>
</dbReference>
<dbReference type="InterPro" id="IPR045860">
    <property type="entry name" value="Snake_toxin-like_sf"/>
</dbReference>
<dbReference type="OrthoDB" id="69842at2759"/>
<dbReference type="Gene3D" id="3.30.200.20">
    <property type="entry name" value="Phosphorylase Kinase, domain 1"/>
    <property type="match status" value="1"/>
</dbReference>
<dbReference type="Pfam" id="PF08515">
    <property type="entry name" value="TGF_beta_GS"/>
    <property type="match status" value="1"/>
</dbReference>
<feature type="domain" description="GS" evidence="25">
    <location>
        <begin position="248"/>
        <end position="277"/>
    </location>
</feature>
<dbReference type="InterPro" id="IPR000719">
    <property type="entry name" value="Prot_kinase_dom"/>
</dbReference>
<dbReference type="Gene3D" id="2.10.60.10">
    <property type="entry name" value="CD59"/>
    <property type="match status" value="1"/>
</dbReference>
<evidence type="ECO:0000256" key="8">
    <source>
        <dbReference type="ARBA" id="ARBA00022692"/>
    </source>
</evidence>
<keyword evidence="27" id="KW-1185">Reference proteome</keyword>
<dbReference type="AlphaFoldDB" id="A0A1I8Q057"/>
<sequence length="584" mass="66203">MATIIKLTLLTSLFSVLQINNAKGEISGRLLDENQETIMDPELQPTNSKEFPVAVQNSLPTHPRRHSKAKRRMKRRFKCLSCEPPCHNATQDAHKCLNAIQCYKSRIRDSNGEERVNRGCIMSPDQIPLYCKHNLRNNIGGPRKRNTQAFVNINLACCTGDYCNDGDFPELPPMEGEVTQLSADTSGLLKMTFAILGPFVVISILAYIAVYFIRQNHRKRLEYSRTKQDPDAYLVNDELLRVTSAGDSTLREYLQHSVTSGSGSGLPLLIQRTLAKQVTLVECIGRGKYGEVWRGHWHGENIAVKIFFSRDEESWKRETEIYSTVLLRHENILGFIGSDMTSRNSCTQLWLLTHYYPHGSLFDHLNRNALSHRDMILICLSIANGLVHLHTEIFGTEGKPAMAHRDLKSKNILVKPNGTCVIADFGLAVMHSNVTGKLDLGNNPKVGTKRYMAPEVLDESIDMFNFEALRRTDIYAMGLVIWEVCRRTISCGIAEEYKVPFYDVVPSDPSFEDMRKVVCVDNYRPSIPNRWSSDPLLAGMSKLMKECWHQNPNVRLPALRIKKTISKLASADEKLRLDYDEVCV</sequence>
<keyword evidence="6" id="KW-0723">Serine/threonine-protein kinase</keyword>
<evidence type="ECO:0000259" key="25">
    <source>
        <dbReference type="PROSITE" id="PS51256"/>
    </source>
</evidence>
<evidence type="ECO:0000256" key="10">
    <source>
        <dbReference type="ARBA" id="ARBA00022729"/>
    </source>
</evidence>
<comment type="cofactor">
    <cofactor evidence="2">
        <name>Mg(2+)</name>
        <dbReference type="ChEBI" id="CHEBI:18420"/>
    </cofactor>
</comment>
<dbReference type="VEuPathDB" id="VectorBase:SCAU012638"/>
<dbReference type="Pfam" id="PF01064">
    <property type="entry name" value="Activin_recp"/>
    <property type="match status" value="1"/>
</dbReference>
<protein>
    <recommendedName>
        <fullName evidence="5">receptor protein serine/threonine kinase</fullName>
        <ecNumber evidence="5">2.7.11.30</ecNumber>
    </recommendedName>
</protein>
<dbReference type="FunFam" id="1.10.510.10:FF:000018">
    <property type="entry name" value="Receptor protein serine/threonine kinase"/>
    <property type="match status" value="1"/>
</dbReference>
<evidence type="ECO:0000259" key="24">
    <source>
        <dbReference type="PROSITE" id="PS50011"/>
    </source>
</evidence>
<gene>
    <name evidence="26" type="primary">106091881</name>
</gene>
<evidence type="ECO:0000256" key="9">
    <source>
        <dbReference type="ARBA" id="ARBA00022723"/>
    </source>
</evidence>
<evidence type="ECO:0000256" key="20">
    <source>
        <dbReference type="ARBA" id="ARBA00048773"/>
    </source>
</evidence>
<evidence type="ECO:0000256" key="15">
    <source>
        <dbReference type="ARBA" id="ARBA00022989"/>
    </source>
</evidence>
<keyword evidence="17" id="KW-0675">Receptor</keyword>
<comment type="catalytic activity">
    <reaction evidence="19">
        <text>L-seryl-[receptor-protein] + ATP = O-phospho-L-seryl-[receptor-protein] + ADP + H(+)</text>
        <dbReference type="Rhea" id="RHEA:18673"/>
        <dbReference type="Rhea" id="RHEA-COMP:11022"/>
        <dbReference type="Rhea" id="RHEA-COMP:11023"/>
        <dbReference type="ChEBI" id="CHEBI:15378"/>
        <dbReference type="ChEBI" id="CHEBI:29999"/>
        <dbReference type="ChEBI" id="CHEBI:30616"/>
        <dbReference type="ChEBI" id="CHEBI:83421"/>
        <dbReference type="ChEBI" id="CHEBI:456216"/>
        <dbReference type="EC" id="2.7.11.30"/>
    </reaction>
</comment>
<reference evidence="26" key="1">
    <citation type="submission" date="2020-05" db="UniProtKB">
        <authorList>
            <consortium name="EnsemblMetazoa"/>
        </authorList>
    </citation>
    <scope>IDENTIFICATION</scope>
    <source>
        <strain evidence="26">USDA</strain>
    </source>
</reference>
<dbReference type="PANTHER" id="PTHR23255:SF72">
    <property type="entry name" value="RECEPTOR PROTEIN SERINE_THREONINE KINASE"/>
    <property type="match status" value="1"/>
</dbReference>
<keyword evidence="8 22" id="KW-0812">Transmembrane</keyword>
<dbReference type="EnsemblMetazoa" id="SCAU012638-RA">
    <property type="protein sequence ID" value="SCAU012638-PA"/>
    <property type="gene ID" value="SCAU012638"/>
</dbReference>
<keyword evidence="13 21" id="KW-0067">ATP-binding</keyword>
<evidence type="ECO:0000256" key="21">
    <source>
        <dbReference type="PROSITE-ProRule" id="PRU10141"/>
    </source>
</evidence>
<keyword evidence="16 22" id="KW-0472">Membrane</keyword>